<name>A0A366EK71_9BACI</name>
<evidence type="ECO:0000256" key="8">
    <source>
        <dbReference type="ARBA" id="ARBA00022837"/>
    </source>
</evidence>
<dbReference type="Proteomes" id="UP000252118">
    <property type="component" value="Unassembled WGS sequence"/>
</dbReference>
<keyword evidence="4" id="KW-0964">Secreted</keyword>
<proteinExistence type="inferred from homology"/>
<dbReference type="InterPro" id="IPR023827">
    <property type="entry name" value="Peptidase_S8_Asp-AS"/>
</dbReference>
<dbReference type="InterPro" id="IPR050131">
    <property type="entry name" value="Peptidase_S8_subtilisin-like"/>
</dbReference>
<evidence type="ECO:0000256" key="9">
    <source>
        <dbReference type="PROSITE-ProRule" id="PRU01240"/>
    </source>
</evidence>
<evidence type="ECO:0000256" key="2">
    <source>
        <dbReference type="ARBA" id="ARBA00004613"/>
    </source>
</evidence>
<keyword evidence="5 9" id="KW-0645">Protease</keyword>
<organism evidence="11 12">
    <name type="scientific">Rossellomorea aquimaris</name>
    <dbReference type="NCBI Taxonomy" id="189382"/>
    <lineage>
        <taxon>Bacteria</taxon>
        <taxon>Bacillati</taxon>
        <taxon>Bacillota</taxon>
        <taxon>Bacilli</taxon>
        <taxon>Bacillales</taxon>
        <taxon>Bacillaceae</taxon>
        <taxon>Rossellomorea</taxon>
    </lineage>
</organism>
<dbReference type="OrthoDB" id="9798386at2"/>
<reference evidence="11 12" key="1">
    <citation type="submission" date="2018-06" db="EMBL/GenBank/DDBJ databases">
        <title>Freshwater and sediment microbial communities from various areas in North America, analyzing microbe dynamics in response to fracking.</title>
        <authorList>
            <person name="Lamendella R."/>
        </authorList>
    </citation>
    <scope>NUCLEOTIDE SEQUENCE [LARGE SCALE GENOMIC DNA]</scope>
    <source>
        <strain evidence="11 12">97B</strain>
    </source>
</reference>
<dbReference type="InterPro" id="IPR022398">
    <property type="entry name" value="Peptidase_S8_His-AS"/>
</dbReference>
<evidence type="ECO:0000256" key="6">
    <source>
        <dbReference type="ARBA" id="ARBA00022801"/>
    </source>
</evidence>
<evidence type="ECO:0000256" key="4">
    <source>
        <dbReference type="ARBA" id="ARBA00022525"/>
    </source>
</evidence>
<dbReference type="PROSITE" id="PS51257">
    <property type="entry name" value="PROKAR_LIPOPROTEIN"/>
    <property type="match status" value="1"/>
</dbReference>
<evidence type="ECO:0000256" key="5">
    <source>
        <dbReference type="ARBA" id="ARBA00022670"/>
    </source>
</evidence>
<evidence type="ECO:0000313" key="11">
    <source>
        <dbReference type="EMBL" id="RBP02758.1"/>
    </source>
</evidence>
<evidence type="ECO:0000256" key="7">
    <source>
        <dbReference type="ARBA" id="ARBA00022825"/>
    </source>
</evidence>
<feature type="domain" description="Peptidase S8/S53" evidence="10">
    <location>
        <begin position="124"/>
        <end position="354"/>
    </location>
</feature>
<dbReference type="InterPro" id="IPR036852">
    <property type="entry name" value="Peptidase_S8/S53_dom_sf"/>
</dbReference>
<dbReference type="EMBL" id="QNRJ01000012">
    <property type="protein sequence ID" value="RBP02758.1"/>
    <property type="molecule type" value="Genomic_DNA"/>
</dbReference>
<keyword evidence="8" id="KW-0106">Calcium</keyword>
<comment type="caution">
    <text evidence="11">The sequence shown here is derived from an EMBL/GenBank/DDBJ whole genome shotgun (WGS) entry which is preliminary data.</text>
</comment>
<dbReference type="PROSITE" id="PS51892">
    <property type="entry name" value="SUBTILASE"/>
    <property type="match status" value="1"/>
</dbReference>
<dbReference type="SUPFAM" id="SSF52743">
    <property type="entry name" value="Subtilisin-like"/>
    <property type="match status" value="1"/>
</dbReference>
<dbReference type="PROSITE" id="PS00137">
    <property type="entry name" value="SUBTILASE_HIS"/>
    <property type="match status" value="1"/>
</dbReference>
<dbReference type="AlphaFoldDB" id="A0A366EK71"/>
<evidence type="ECO:0000256" key="3">
    <source>
        <dbReference type="ARBA" id="ARBA00011073"/>
    </source>
</evidence>
<dbReference type="InterPro" id="IPR000209">
    <property type="entry name" value="Peptidase_S8/S53_dom"/>
</dbReference>
<keyword evidence="6 9" id="KW-0378">Hydrolase</keyword>
<dbReference type="InterPro" id="IPR007253">
    <property type="entry name" value="Cell_wall-bd_2"/>
</dbReference>
<dbReference type="GO" id="GO:0005576">
    <property type="term" value="C:extracellular region"/>
    <property type="evidence" value="ECO:0007669"/>
    <property type="project" value="UniProtKB-SubCell"/>
</dbReference>
<keyword evidence="7 9" id="KW-0720">Serine protease</keyword>
<protein>
    <submittedName>
        <fullName evidence="11">Putative cell wall binding repeat protein</fullName>
    </submittedName>
</protein>
<feature type="active site" description="Charge relay system" evidence="9">
    <location>
        <position position="132"/>
    </location>
</feature>
<dbReference type="PRINTS" id="PR00723">
    <property type="entry name" value="SUBTILISIN"/>
</dbReference>
<comment type="cofactor">
    <cofactor evidence="1">
        <name>Ca(2+)</name>
        <dbReference type="ChEBI" id="CHEBI:29108"/>
    </cofactor>
</comment>
<accession>A0A366EK71</accession>
<dbReference type="GO" id="GO:0004252">
    <property type="term" value="F:serine-type endopeptidase activity"/>
    <property type="evidence" value="ECO:0007669"/>
    <property type="project" value="UniProtKB-UniRule"/>
</dbReference>
<feature type="active site" description="Charge relay system" evidence="9">
    <location>
        <position position="318"/>
    </location>
</feature>
<feature type="active site" description="Charge relay system" evidence="9">
    <location>
        <position position="165"/>
    </location>
</feature>
<comment type="subcellular location">
    <subcellularLocation>
        <location evidence="2">Secreted</location>
    </subcellularLocation>
</comment>
<sequence>MVKIRVIPSIIFLLGCILLPNGLVQAEDENKVQLLVVHKDQKGEVSTQSSDKDEGKFEVLSVPSKDVPGTLTKLNNKENIEYAEVDQLVYTQAAAPNDTYFNNQSQDFQVMNVLEAWENYEPSEEVTVAIVDSGIDLKHPELRSRLVEGKNFINEEEPPVDRSGHGTHVAGLVGAVTNNQMGIASAAKKVKLLPVKVFEGRTTYMSTVIKGIRYAADNGADVINLSLGSYSNMQALEDAIDYAVEKGALVVGAAGNDDEHAVLYPATYPNVLAVGSVDSTTLTKSTFSNYGETVDVSAPGTNIFSTWMGGYESLDGTSMSTAIVSSVSSMVKQQYPFLKGMQVKDVLESSTTSLPEVDRLGTGLINAEEALNYVQTKNRLYGLTSVETAVEISKNGWPSLEEKELTIGGKKLNGSFVILASGDSFPDSLAASPLGSHLDSPILLVKNNRLSESVKEELKRLNPSHVLMIGGGNAISHEVENEIKNLSIETNRIFGVNRYETAVAINDAIPYTTNKAFVVSGQNYPDALSVASYSGSMQYPVLFVQKESVPQSVRTYMKENEISKTYVIGGQGVLSNKVVDNLPGHFRIYGVDRYETNFKVHQTFISEDSDSLYFATGGKFPDALSISPLAARTDSPVVLVDRNNNLNLKKTIHLLTNRNNYHILGGPGALSVKKAWEIDQYMMNQ</sequence>
<dbReference type="InterPro" id="IPR015500">
    <property type="entry name" value="Peptidase_S8_subtilisin-rel"/>
</dbReference>
<dbReference type="Pfam" id="PF00082">
    <property type="entry name" value="Peptidase_S8"/>
    <property type="match status" value="1"/>
</dbReference>
<dbReference type="Gene3D" id="3.40.50.12090">
    <property type="match status" value="2"/>
</dbReference>
<dbReference type="Gene3D" id="3.40.50.200">
    <property type="entry name" value="Peptidase S8/S53 domain"/>
    <property type="match status" value="1"/>
</dbReference>
<dbReference type="PROSITE" id="PS00136">
    <property type="entry name" value="SUBTILASE_ASP"/>
    <property type="match status" value="1"/>
</dbReference>
<dbReference type="GO" id="GO:0006508">
    <property type="term" value="P:proteolysis"/>
    <property type="evidence" value="ECO:0007669"/>
    <property type="project" value="UniProtKB-KW"/>
</dbReference>
<dbReference type="PANTHER" id="PTHR43806">
    <property type="entry name" value="PEPTIDASE S8"/>
    <property type="match status" value="1"/>
</dbReference>
<evidence type="ECO:0000259" key="10">
    <source>
        <dbReference type="Pfam" id="PF00082"/>
    </source>
</evidence>
<dbReference type="PANTHER" id="PTHR43806:SF11">
    <property type="entry name" value="CEREVISIN-RELATED"/>
    <property type="match status" value="1"/>
</dbReference>
<gene>
    <name evidence="11" type="ORF">DET59_11243</name>
</gene>
<comment type="similarity">
    <text evidence="3 9">Belongs to the peptidase S8 family.</text>
</comment>
<evidence type="ECO:0000256" key="1">
    <source>
        <dbReference type="ARBA" id="ARBA00001913"/>
    </source>
</evidence>
<evidence type="ECO:0000313" key="12">
    <source>
        <dbReference type="Proteomes" id="UP000252118"/>
    </source>
</evidence>
<dbReference type="Pfam" id="PF04122">
    <property type="entry name" value="CW_binding_2"/>
    <property type="match status" value="3"/>
</dbReference>